<comment type="catalytic activity">
    <reaction evidence="8">
        <text>N(2)-formyl-N(1)-(5-phospho-beta-D-ribosyl)glycinamide + L-glutamine + ATP + H2O = 2-formamido-N(1)-(5-O-phospho-beta-D-ribosyl)acetamidine + L-glutamate + ADP + phosphate + H(+)</text>
        <dbReference type="Rhea" id="RHEA:17129"/>
        <dbReference type="ChEBI" id="CHEBI:15377"/>
        <dbReference type="ChEBI" id="CHEBI:15378"/>
        <dbReference type="ChEBI" id="CHEBI:29985"/>
        <dbReference type="ChEBI" id="CHEBI:30616"/>
        <dbReference type="ChEBI" id="CHEBI:43474"/>
        <dbReference type="ChEBI" id="CHEBI:58359"/>
        <dbReference type="ChEBI" id="CHEBI:147286"/>
        <dbReference type="ChEBI" id="CHEBI:147287"/>
        <dbReference type="ChEBI" id="CHEBI:456216"/>
        <dbReference type="EC" id="6.3.5.3"/>
    </reaction>
</comment>
<dbReference type="Proteomes" id="UP000190625">
    <property type="component" value="Unassembled WGS sequence"/>
</dbReference>
<dbReference type="InterPro" id="IPR010075">
    <property type="entry name" value="PRibForGlyAmidine_synth_PurQ"/>
</dbReference>
<evidence type="ECO:0000256" key="8">
    <source>
        <dbReference type="HAMAP-Rule" id="MF_00421"/>
    </source>
</evidence>
<evidence type="ECO:0000256" key="5">
    <source>
        <dbReference type="ARBA" id="ARBA00022801"/>
    </source>
</evidence>
<accession>A0A1T4NPX9</accession>
<evidence type="ECO:0000256" key="4">
    <source>
        <dbReference type="ARBA" id="ARBA00022755"/>
    </source>
</evidence>
<protein>
    <recommendedName>
        <fullName evidence="8">Phosphoribosylformylglycinamidine synthase subunit PurQ</fullName>
        <shortName evidence="8">FGAM synthase</shortName>
        <ecNumber evidence="8">6.3.5.3</ecNumber>
    </recommendedName>
    <alternativeName>
        <fullName evidence="8">Formylglycinamide ribonucleotide amidotransferase subunit I</fullName>
        <shortName evidence="8">FGAR amidotransferase I</shortName>
        <shortName evidence="8">FGAR-AT I</shortName>
    </alternativeName>
    <alternativeName>
        <fullName evidence="8">Glutaminase PurQ</fullName>
        <ecNumber evidence="8">3.5.1.2</ecNumber>
    </alternativeName>
    <alternativeName>
        <fullName evidence="8">Phosphoribosylformylglycinamidine synthase subunit I</fullName>
    </alternativeName>
</protein>
<dbReference type="NCBIfam" id="NF002957">
    <property type="entry name" value="PRK03619.1"/>
    <property type="match status" value="1"/>
</dbReference>
<evidence type="ECO:0000256" key="7">
    <source>
        <dbReference type="ARBA" id="ARBA00022962"/>
    </source>
</evidence>
<evidence type="ECO:0000256" key="6">
    <source>
        <dbReference type="ARBA" id="ARBA00022840"/>
    </source>
</evidence>
<dbReference type="GO" id="GO:0004642">
    <property type="term" value="F:phosphoribosylformylglycinamidine synthase activity"/>
    <property type="evidence" value="ECO:0007669"/>
    <property type="project" value="UniProtKB-UniRule"/>
</dbReference>
<dbReference type="PANTHER" id="PTHR47552:SF1">
    <property type="entry name" value="PHOSPHORIBOSYLFORMYLGLYCINAMIDINE SYNTHASE SUBUNIT PURQ"/>
    <property type="match status" value="1"/>
</dbReference>
<keyword evidence="7 8" id="KW-0315">Glutamine amidotransferase</keyword>
<dbReference type="STRING" id="142842.SAMN02745118_01886"/>
<dbReference type="PROSITE" id="PS51273">
    <property type="entry name" value="GATASE_TYPE_1"/>
    <property type="match status" value="1"/>
</dbReference>
<name>A0A1T4NPX9_9FIRM</name>
<dbReference type="HAMAP" id="MF_00421">
    <property type="entry name" value="PurQ"/>
    <property type="match status" value="1"/>
</dbReference>
<dbReference type="EC" id="3.5.1.2" evidence="8"/>
<comment type="subcellular location">
    <subcellularLocation>
        <location evidence="8">Cytoplasm</location>
    </subcellularLocation>
</comment>
<keyword evidence="4 8" id="KW-0658">Purine biosynthesis</keyword>
<dbReference type="UniPathway" id="UPA00074">
    <property type="reaction ID" value="UER00128"/>
</dbReference>
<reference evidence="10" key="1">
    <citation type="submission" date="2017-02" db="EMBL/GenBank/DDBJ databases">
        <authorList>
            <person name="Varghese N."/>
            <person name="Submissions S."/>
        </authorList>
    </citation>
    <scope>NUCLEOTIDE SEQUENCE [LARGE SCALE GENOMIC DNA]</scope>
    <source>
        <strain evidence="10">ATCC BAA-73</strain>
    </source>
</reference>
<dbReference type="InterPro" id="IPR029062">
    <property type="entry name" value="Class_I_gatase-like"/>
</dbReference>
<dbReference type="GO" id="GO:0004359">
    <property type="term" value="F:glutaminase activity"/>
    <property type="evidence" value="ECO:0007669"/>
    <property type="project" value="UniProtKB-EC"/>
</dbReference>
<comment type="catalytic activity">
    <reaction evidence="8">
        <text>L-glutamine + H2O = L-glutamate + NH4(+)</text>
        <dbReference type="Rhea" id="RHEA:15889"/>
        <dbReference type="ChEBI" id="CHEBI:15377"/>
        <dbReference type="ChEBI" id="CHEBI:28938"/>
        <dbReference type="ChEBI" id="CHEBI:29985"/>
        <dbReference type="ChEBI" id="CHEBI:58359"/>
        <dbReference type="EC" id="3.5.1.2"/>
    </reaction>
</comment>
<evidence type="ECO:0000313" key="9">
    <source>
        <dbReference type="EMBL" id="SJZ81252.1"/>
    </source>
</evidence>
<keyword evidence="5 8" id="KW-0378">Hydrolase</keyword>
<keyword evidence="1 8" id="KW-0963">Cytoplasm</keyword>
<comment type="subunit">
    <text evidence="8">Part of the FGAM synthase complex composed of 1 PurL, 1 PurQ and 2 PurS subunits.</text>
</comment>
<proteinExistence type="inferred from homology"/>
<dbReference type="AlphaFoldDB" id="A0A1T4NPX9"/>
<dbReference type="CDD" id="cd01740">
    <property type="entry name" value="GATase1_FGAR_AT"/>
    <property type="match status" value="1"/>
</dbReference>
<dbReference type="Gene3D" id="3.40.50.880">
    <property type="match status" value="1"/>
</dbReference>
<dbReference type="PIRSF" id="PIRSF001586">
    <property type="entry name" value="FGAM_synth_I"/>
    <property type="match status" value="1"/>
</dbReference>
<keyword evidence="10" id="KW-1185">Reference proteome</keyword>
<sequence length="233" mass="25514">MKFAVVTFPGSNCDQDCYHVAHEVLSQPTEMLWHKEAQDLSDYDCVILPGGFSYGDYLRTGAIARFSPIMNSVIDYANNGGLVIGICNGFQILLEAGLLPGAMKINDSLKFTCKYVNLKVVNADTPFTNECEEGEILNLPVAHGEGNYHIDEDGLEELVANDQIVVQYAAEEENPNGSVKNIAGICNKEKNVFGLMPHPERCSETILGNGKDDGYKIFASILEDVIKRGEQCG</sequence>
<dbReference type="GO" id="GO:0006189">
    <property type="term" value="P:'de novo' IMP biosynthetic process"/>
    <property type="evidence" value="ECO:0007669"/>
    <property type="project" value="UniProtKB-UniRule"/>
</dbReference>
<dbReference type="RefSeq" id="WP_078810332.1">
    <property type="nucleotide sequence ID" value="NZ_FUWM01000015.1"/>
</dbReference>
<organism evidence="9 10">
    <name type="scientific">Selenihalanaerobacter shriftii</name>
    <dbReference type="NCBI Taxonomy" id="142842"/>
    <lineage>
        <taxon>Bacteria</taxon>
        <taxon>Bacillati</taxon>
        <taxon>Bacillota</taxon>
        <taxon>Clostridia</taxon>
        <taxon>Halanaerobiales</taxon>
        <taxon>Halobacteroidaceae</taxon>
        <taxon>Selenihalanaerobacter</taxon>
    </lineage>
</organism>
<dbReference type="EC" id="6.3.5.3" evidence="8"/>
<comment type="function">
    <text evidence="8">Part of the phosphoribosylformylglycinamidine synthase complex involved in the purines biosynthetic pathway. Catalyzes the ATP-dependent conversion of formylglycinamide ribonucleotide (FGAR) and glutamine to yield formylglycinamidine ribonucleotide (FGAM) and glutamate. The FGAM synthase complex is composed of three subunits. PurQ produces an ammonia molecule by converting glutamine to glutamate. PurL transfers the ammonia molecule to FGAR to form FGAM in an ATP-dependent manner. PurS interacts with PurQ and PurL and is thought to assist in the transfer of the ammonia molecule from PurQ to PurL.</text>
</comment>
<keyword evidence="6 8" id="KW-0067">ATP-binding</keyword>
<dbReference type="EMBL" id="FUWM01000015">
    <property type="protein sequence ID" value="SJZ81252.1"/>
    <property type="molecule type" value="Genomic_DNA"/>
</dbReference>
<evidence type="ECO:0000256" key="3">
    <source>
        <dbReference type="ARBA" id="ARBA00022741"/>
    </source>
</evidence>
<dbReference type="OrthoDB" id="9804441at2"/>
<dbReference type="GO" id="GO:0005737">
    <property type="term" value="C:cytoplasm"/>
    <property type="evidence" value="ECO:0007669"/>
    <property type="project" value="UniProtKB-SubCell"/>
</dbReference>
<dbReference type="PANTHER" id="PTHR47552">
    <property type="entry name" value="PHOSPHORIBOSYLFORMYLGLYCINAMIDINE SYNTHASE SUBUNIT PURQ"/>
    <property type="match status" value="1"/>
</dbReference>
<comment type="pathway">
    <text evidence="8">Purine metabolism; IMP biosynthesis via de novo pathway; 5-amino-1-(5-phospho-D-ribosyl)imidazole from N(2)-formyl-N(1)-(5-phospho-D-ribosyl)glycinamide: step 1/2.</text>
</comment>
<dbReference type="SUPFAM" id="SSF52317">
    <property type="entry name" value="Class I glutamine amidotransferase-like"/>
    <property type="match status" value="1"/>
</dbReference>
<dbReference type="GO" id="GO:0005524">
    <property type="term" value="F:ATP binding"/>
    <property type="evidence" value="ECO:0007669"/>
    <property type="project" value="UniProtKB-KW"/>
</dbReference>
<dbReference type="Pfam" id="PF13507">
    <property type="entry name" value="GATase_5"/>
    <property type="match status" value="1"/>
</dbReference>
<gene>
    <name evidence="8" type="primary">purQ</name>
    <name evidence="9" type="ORF">SAMN02745118_01886</name>
</gene>
<evidence type="ECO:0000256" key="2">
    <source>
        <dbReference type="ARBA" id="ARBA00022598"/>
    </source>
</evidence>
<dbReference type="NCBIfam" id="TIGR01737">
    <property type="entry name" value="FGAM_synth_I"/>
    <property type="match status" value="1"/>
</dbReference>
<feature type="active site" evidence="8">
    <location>
        <position position="200"/>
    </location>
</feature>
<keyword evidence="2 8" id="KW-0436">Ligase</keyword>
<evidence type="ECO:0000313" key="10">
    <source>
        <dbReference type="Proteomes" id="UP000190625"/>
    </source>
</evidence>
<evidence type="ECO:0000256" key="1">
    <source>
        <dbReference type="ARBA" id="ARBA00022490"/>
    </source>
</evidence>
<feature type="active site" evidence="8">
    <location>
        <position position="198"/>
    </location>
</feature>
<dbReference type="SMART" id="SM01211">
    <property type="entry name" value="GATase_5"/>
    <property type="match status" value="1"/>
</dbReference>
<keyword evidence="3 8" id="KW-0547">Nucleotide-binding</keyword>
<feature type="active site" description="Nucleophile" evidence="8">
    <location>
        <position position="87"/>
    </location>
</feature>